<evidence type="ECO:0000313" key="1">
    <source>
        <dbReference type="EMBL" id="QAY74961.1"/>
    </source>
</evidence>
<organism evidence="1 2">
    <name type="scientific">Agromyces protaetiae</name>
    <dbReference type="NCBI Taxonomy" id="2509455"/>
    <lineage>
        <taxon>Bacteria</taxon>
        <taxon>Bacillati</taxon>
        <taxon>Actinomycetota</taxon>
        <taxon>Actinomycetes</taxon>
        <taxon>Micrococcales</taxon>
        <taxon>Microbacteriaceae</taxon>
        <taxon>Agromyces</taxon>
    </lineage>
</organism>
<dbReference type="AlphaFoldDB" id="A0A4V0YHJ8"/>
<protein>
    <submittedName>
        <fullName evidence="1">Uncharacterized protein</fullName>
    </submittedName>
</protein>
<accession>A0A4V0YHJ8</accession>
<sequence>MTRFDDEPWPLAEPAYRVPWRVDRSRDPWFTLVNDGDEPASGVQISLSGDGRLLWRPLLTVAAGDQVTFVVQADDPARNCIACVRWFRPDGTEYLWRISF</sequence>
<evidence type="ECO:0000313" key="2">
    <source>
        <dbReference type="Proteomes" id="UP000291259"/>
    </source>
</evidence>
<dbReference type="OrthoDB" id="5118571at2"/>
<keyword evidence="2" id="KW-1185">Reference proteome</keyword>
<name>A0A4V0YHJ8_9MICO</name>
<dbReference type="KEGG" id="agf:ET445_10040"/>
<gene>
    <name evidence="1" type="ORF">ET445_10040</name>
</gene>
<proteinExistence type="predicted"/>
<dbReference type="Proteomes" id="UP000291259">
    <property type="component" value="Chromosome"/>
</dbReference>
<dbReference type="EMBL" id="CP035491">
    <property type="protein sequence ID" value="QAY74961.1"/>
    <property type="molecule type" value="Genomic_DNA"/>
</dbReference>
<reference evidence="1 2" key="1">
    <citation type="submission" date="2019-01" db="EMBL/GenBank/DDBJ databases">
        <title>Genome sequencing of strain FW100M-8.</title>
        <authorList>
            <person name="Heo J."/>
            <person name="Kim S.-J."/>
            <person name="Kim J.-S."/>
            <person name="Hong S.-B."/>
            <person name="Kwon S.-W."/>
        </authorList>
    </citation>
    <scope>NUCLEOTIDE SEQUENCE [LARGE SCALE GENOMIC DNA]</scope>
    <source>
        <strain evidence="1 2">FW100M-8</strain>
    </source>
</reference>